<dbReference type="Proteomes" id="UP000006415">
    <property type="component" value="Unassembled WGS sequence"/>
</dbReference>
<accession>J0LP49</accession>
<feature type="region of interest" description="Disordered" evidence="1">
    <location>
        <begin position="741"/>
        <end position="787"/>
    </location>
</feature>
<feature type="region of interest" description="Disordered" evidence="1">
    <location>
        <begin position="667"/>
        <end position="724"/>
    </location>
</feature>
<evidence type="ECO:0000256" key="1">
    <source>
        <dbReference type="SAM" id="MobiDB-lite"/>
    </source>
</evidence>
<keyword evidence="3" id="KW-1185">Reference proteome</keyword>
<dbReference type="RefSeq" id="WP_007147424.1">
    <property type="nucleotide sequence ID" value="NZ_AKCI01000001.1"/>
</dbReference>
<comment type="caution">
    <text evidence="2">The sequence shown here is derived from an EMBL/GenBank/DDBJ whole genome shotgun (WGS) entry which is preliminary data.</text>
</comment>
<dbReference type="EMBL" id="AGZS01000001">
    <property type="protein sequence ID" value="EJD65592.1"/>
    <property type="molecule type" value="Genomic_DNA"/>
</dbReference>
<protein>
    <submittedName>
        <fullName evidence="2">Uncharacterized protein</fullName>
    </submittedName>
</protein>
<feature type="compositionally biased region" description="Basic and acidic residues" evidence="1">
    <location>
        <begin position="676"/>
        <end position="691"/>
    </location>
</feature>
<dbReference type="SMART" id="SM00028">
    <property type="entry name" value="TPR"/>
    <property type="match status" value="2"/>
</dbReference>
<dbReference type="HOGENOM" id="CLU_283236_0_0_11"/>
<organism evidence="2 3">
    <name type="scientific">Scardovia wiggsiae F0424</name>
    <dbReference type="NCBI Taxonomy" id="857290"/>
    <lineage>
        <taxon>Bacteria</taxon>
        <taxon>Bacillati</taxon>
        <taxon>Actinomycetota</taxon>
        <taxon>Actinomycetes</taxon>
        <taxon>Bifidobacteriales</taxon>
        <taxon>Bifidobacteriaceae</taxon>
        <taxon>Scardovia</taxon>
    </lineage>
</organism>
<proteinExistence type="predicted"/>
<dbReference type="eggNOG" id="COG0457">
    <property type="taxonomic scope" value="Bacteria"/>
</dbReference>
<feature type="compositionally biased region" description="Low complexity" evidence="1">
    <location>
        <begin position="757"/>
        <end position="784"/>
    </location>
</feature>
<dbReference type="SUPFAM" id="SSF48452">
    <property type="entry name" value="TPR-like"/>
    <property type="match status" value="1"/>
</dbReference>
<feature type="region of interest" description="Disordered" evidence="1">
    <location>
        <begin position="405"/>
        <end position="469"/>
    </location>
</feature>
<dbReference type="STRING" id="857290.HMPREF9156_00356"/>
<sequence>MPIFPRGFFSRRSKREHNDVPVGTQGPQEFHAPGPSADFRQSHSGGFDSVWQGYSISSSVQRHIITDFPYSDNFPFPHIGWAALDDSLSHDISGGLPASVLIGFFPDDSHIIPMAFCDSRGNIYATDEQYPSISASNEPLLSFMKEAEGHFAAGRIEGTGFSDGGEAGSGTVYGSHGAVVLRVPGSARSQWVANWLESDGKFTLEQILSDLPARMAAQLSYQDMAAAAFFGIAFYPLVCNVTPIYGLGDISYHLARQAPLSAVRSIRKDAEQLASDGFRVSGLEAYFIDSLDDAHVFEPVPGLEAVHGKEPAELVSNKNTHLFMMSWAGLDLAPALNAIRLESSINRVRMISDILETNDAMGNRLTEDTVDARHISELDLALLRNPAFGALSSLPVEDYLEASRSEGDGYGYTGGHQDRSDDEDTEDGLPGADVAADPAASADDTSDSMFAFGFTPSDARPPVSPHSSSLPWDRRFLLGDTRDLAETVGSTNAAYELYQLVRSLAPQAGSGTPGPDASPDSHTTEWQYRQLFARIISHLRVPFRYDINFRSNIDSGVAAVAYSAVSSLMMPQHRYDPYTGERIGIPEEEREQLSTQYNLRLGIILAAAAFASSPEIREVSLRLDSLGLEEKLKERTVLAHNIIEKILTSFESLSQQLQNLSQQIEMLSGGSDDDETEKKSNPKDGDVHGRDVGMTVAGQPRGVVNPAGSRGMRSQGGNEDTARSQEEINSIFEQMVHDIDLDTDRTGPSGGSGTGPDAGDTLGLSDPSDTEGTGTGSDTDTGAGFEADFDASLPFPFPVHSVSSAGVNVDSSEDGIMPLTPVAAVTFTRDEFVSLLEQQGLNDPMGFYCHFDAVIDPDEKGRLKEITAPVDIHDERFSPRGAHEEPEVAERDFSHDMAEVMGAADTAGLSIQRADVIHRLSDSISRIARNPHMSSADKAQTVMGYIEATGDPEARAQASAVTSALIDGNDVPPLSLTWVKEFEQARFHSNELIQQGRIAQSVDNQEKAIAELDEHFHVEGTVPRYFNSYADRIIYNHLFATPGEQTVLIPDELFDAHFKMADALFLMGQPRKAAEHLNKAVSYAPSYTMAHLRQAVGLALVEDWDSAFAATVNAVTIAQDRDDAAFGYYRMAYAAWMRDEFDVAAAAYILSAQIGPERMEPLGSELEELVRRARSQDIQLPSGEEEAAAVMRDHGLPLWPDPQVLEIVSAAAEVCVDNRLFIPARTLLVSSARMKDTDELSARSQQIQVLRSLNA</sequence>
<name>J0LP49_9BIFI</name>
<dbReference type="AlphaFoldDB" id="J0LP49"/>
<dbReference type="InterPro" id="IPR011990">
    <property type="entry name" value="TPR-like_helical_dom_sf"/>
</dbReference>
<reference evidence="2 3" key="1">
    <citation type="submission" date="2012-01" db="EMBL/GenBank/DDBJ databases">
        <title>The Genome Sequence of Scardovia wiggsiae F0424.</title>
        <authorList>
            <consortium name="The Broad Institute Genome Sequencing Platform"/>
            <person name="Earl A."/>
            <person name="Ward D."/>
            <person name="Feldgarden M."/>
            <person name="Gevers D."/>
            <person name="Izard J."/>
            <person name="Ganesan A."/>
            <person name="Baranova O.V."/>
            <person name="Blanton J.M."/>
            <person name="Tanner A.C."/>
            <person name="Mathney J."/>
            <person name="Dewhirst F.E."/>
            <person name="Young S.K."/>
            <person name="Zeng Q."/>
            <person name="Gargeya S."/>
            <person name="Fitzgerald M."/>
            <person name="Haas B."/>
            <person name="Abouelleil A."/>
            <person name="Alvarado L."/>
            <person name="Arachchi H.M."/>
            <person name="Berlin A."/>
            <person name="Chapman S.B."/>
            <person name="Gearin G."/>
            <person name="Goldberg J."/>
            <person name="Griggs A."/>
            <person name="Gujja S."/>
            <person name="Hansen M."/>
            <person name="Heiman D."/>
            <person name="Howarth C."/>
            <person name="Larimer J."/>
            <person name="Lui A."/>
            <person name="MacDonald P.J.P."/>
            <person name="McCowen C."/>
            <person name="Montmayeur A."/>
            <person name="Murphy C."/>
            <person name="Neiman D."/>
            <person name="Pearson M."/>
            <person name="Priest M."/>
            <person name="Roberts A."/>
            <person name="Saif S."/>
            <person name="Shea T."/>
            <person name="Sisk P."/>
            <person name="Stolte C."/>
            <person name="Sykes S."/>
            <person name="Wortman J."/>
            <person name="Nusbaum C."/>
            <person name="Birren B."/>
        </authorList>
    </citation>
    <scope>NUCLEOTIDE SEQUENCE [LARGE SCALE GENOMIC DNA]</scope>
    <source>
        <strain evidence="2 3">F0424</strain>
    </source>
</reference>
<dbReference type="Gene3D" id="1.25.40.10">
    <property type="entry name" value="Tetratricopeptide repeat domain"/>
    <property type="match status" value="1"/>
</dbReference>
<evidence type="ECO:0000313" key="2">
    <source>
        <dbReference type="EMBL" id="EJD65592.1"/>
    </source>
</evidence>
<feature type="region of interest" description="Disordered" evidence="1">
    <location>
        <begin position="1"/>
        <end position="40"/>
    </location>
</feature>
<gene>
    <name evidence="2" type="ORF">HMPREF9156_00356</name>
</gene>
<evidence type="ECO:0000313" key="3">
    <source>
        <dbReference type="Proteomes" id="UP000006415"/>
    </source>
</evidence>
<dbReference type="OrthoDB" id="3185166at2"/>
<dbReference type="InterPro" id="IPR019734">
    <property type="entry name" value="TPR_rpt"/>
</dbReference>
<feature type="compositionally biased region" description="Low complexity" evidence="1">
    <location>
        <begin position="432"/>
        <end position="443"/>
    </location>
</feature>